<organism evidence="1 2">
    <name type="scientific">Engystomops pustulosus</name>
    <name type="common">Tungara frog</name>
    <name type="synonym">Physalaemus pustulosus</name>
    <dbReference type="NCBI Taxonomy" id="76066"/>
    <lineage>
        <taxon>Eukaryota</taxon>
        <taxon>Metazoa</taxon>
        <taxon>Chordata</taxon>
        <taxon>Craniata</taxon>
        <taxon>Vertebrata</taxon>
        <taxon>Euteleostomi</taxon>
        <taxon>Amphibia</taxon>
        <taxon>Batrachia</taxon>
        <taxon>Anura</taxon>
        <taxon>Neobatrachia</taxon>
        <taxon>Hyloidea</taxon>
        <taxon>Leptodactylidae</taxon>
        <taxon>Leiuperinae</taxon>
        <taxon>Engystomops</taxon>
    </lineage>
</organism>
<proteinExistence type="predicted"/>
<gene>
    <name evidence="1" type="ORF">GDO81_017275</name>
</gene>
<name>A0AAV7AKM1_ENGPU</name>
<sequence length="99" mass="11133">MEAISTGTLEPIHYENSCKLPLEGSNLVTWHLHPYTVSSGVPSSFHLNTADKLYVLQRKSAQLRHMRFTRKVLLNTSPQVPPIGHDVRICHRDNTCGPS</sequence>
<reference evidence="1" key="1">
    <citation type="thesis" date="2020" institute="ProQuest LLC" country="789 East Eisenhower Parkway, Ann Arbor, MI, USA">
        <title>Comparative Genomics and Chromosome Evolution.</title>
        <authorList>
            <person name="Mudd A.B."/>
        </authorList>
    </citation>
    <scope>NUCLEOTIDE SEQUENCE</scope>
    <source>
        <strain evidence="1">237g6f4</strain>
        <tissue evidence="1">Blood</tissue>
    </source>
</reference>
<protein>
    <submittedName>
        <fullName evidence="1">Uncharacterized protein</fullName>
    </submittedName>
</protein>
<dbReference type="Proteomes" id="UP000824782">
    <property type="component" value="Unassembled WGS sequence"/>
</dbReference>
<evidence type="ECO:0000313" key="2">
    <source>
        <dbReference type="Proteomes" id="UP000824782"/>
    </source>
</evidence>
<keyword evidence="2" id="KW-1185">Reference proteome</keyword>
<evidence type="ECO:0000313" key="1">
    <source>
        <dbReference type="EMBL" id="KAG8559253.1"/>
    </source>
</evidence>
<accession>A0AAV7AKM1</accession>
<comment type="caution">
    <text evidence="1">The sequence shown here is derived from an EMBL/GenBank/DDBJ whole genome shotgun (WGS) entry which is preliminary data.</text>
</comment>
<dbReference type="AlphaFoldDB" id="A0AAV7AKM1"/>
<dbReference type="EMBL" id="WNYA01000008">
    <property type="protein sequence ID" value="KAG8559253.1"/>
    <property type="molecule type" value="Genomic_DNA"/>
</dbReference>